<sequence>MKVLLFGICVEHKGFEDLKKCRMQFI</sequence>
<reference evidence="1" key="1">
    <citation type="submission" date="2018-02" db="EMBL/GenBank/DDBJ databases">
        <title>Rhizophora mucronata_Transcriptome.</title>
        <authorList>
            <person name="Meera S.P."/>
            <person name="Sreeshan A."/>
            <person name="Augustine A."/>
        </authorList>
    </citation>
    <scope>NUCLEOTIDE SEQUENCE</scope>
    <source>
        <tissue evidence="1">Leaf</tissue>
    </source>
</reference>
<proteinExistence type="predicted"/>
<name>A0A2P2PQU0_RHIMU</name>
<organism evidence="1">
    <name type="scientific">Rhizophora mucronata</name>
    <name type="common">Asiatic mangrove</name>
    <dbReference type="NCBI Taxonomy" id="61149"/>
    <lineage>
        <taxon>Eukaryota</taxon>
        <taxon>Viridiplantae</taxon>
        <taxon>Streptophyta</taxon>
        <taxon>Embryophyta</taxon>
        <taxon>Tracheophyta</taxon>
        <taxon>Spermatophyta</taxon>
        <taxon>Magnoliopsida</taxon>
        <taxon>eudicotyledons</taxon>
        <taxon>Gunneridae</taxon>
        <taxon>Pentapetalae</taxon>
        <taxon>rosids</taxon>
        <taxon>fabids</taxon>
        <taxon>Malpighiales</taxon>
        <taxon>Rhizophoraceae</taxon>
        <taxon>Rhizophora</taxon>
    </lineage>
</organism>
<dbReference type="EMBL" id="GGEC01076495">
    <property type="protein sequence ID" value="MBX56979.1"/>
    <property type="molecule type" value="Transcribed_RNA"/>
</dbReference>
<evidence type="ECO:0000313" key="1">
    <source>
        <dbReference type="EMBL" id="MBX56979.1"/>
    </source>
</evidence>
<dbReference type="AlphaFoldDB" id="A0A2P2PQU0"/>
<accession>A0A2P2PQU0</accession>
<protein>
    <submittedName>
        <fullName evidence="1">Uncharacterized protein</fullName>
    </submittedName>
</protein>